<dbReference type="Gene3D" id="2.130.10.10">
    <property type="entry name" value="YVTN repeat-like/Quinoprotein amine dehydrogenase"/>
    <property type="match status" value="1"/>
</dbReference>
<dbReference type="GO" id="GO:0030897">
    <property type="term" value="C:HOPS complex"/>
    <property type="evidence" value="ECO:0007669"/>
    <property type="project" value="TreeGrafter"/>
</dbReference>
<evidence type="ECO:0000256" key="1">
    <source>
        <dbReference type="ARBA" id="ARBA00009422"/>
    </source>
</evidence>
<evidence type="ECO:0000259" key="6">
    <source>
        <dbReference type="PROSITE" id="PS50089"/>
    </source>
</evidence>
<sequence>MENISLNLDDLDDDLLEAENDFEIILSGQQLQIPEDQEPTLESILNEDDDLDNDEILKSLTQSLTILENEPKSRSTSFNSQYLIEKNGIVCKQTFLKQISTQLKTAIDRSDAGLPTALDVSSLIAIGTSRGLVLLFDSNQILKLYITTESNDAISALSLNNTSDRLLVGNSSGLILMYDTNGKLLRKISDAHPLGNAILNLKFTDDPKVAVFSDSGGSVFMLDFKRVMGVRSADTTCLFSGSRGEVCHIEPLKFDKFSQNLIEKLGAKTTVKKNIENLNQLFSKYSILAMASFTKIFIVSLKPKLTVLYTFPLNNSLKYLPILNWQFVILQSDESKRFITPILTCARESTIHYFQLDYFLEQTDENLSKKFKFLYSKKSDYNFKILNFTWLNAKTLAILDHLEKLHIFDIKSNEELQCININVKLVYNSSFFKSLATGGYVSKALAYAGENSCYQSIRNYLGQLFMLGTESVSLFSLQNWSSRIDDFLTENNLDQAIDLAVSMYRGQTKALIGLPSDLTLRKEKICEKIIDILHLYVNRSIKQDSPKSGSVDLLEKHYFKTSQKLVSVCIQIERQDILFNNLYDLISCDAIFQGYFFESLEDPLLSNKLNDIPPGLIKKFIKYYKTNPELLGNLEKCLLHFNISNIDFHDVIHTCKKYSLIDAYINLFNKALGDYITPFEDVLKLMKPLRFLKSESNKIEVSNQVAVYGNKLLVYLHCCLCGQGYPYGHIDDLELCDNVRRTTFDYLTSSSNKMIDELLKEEPMDLELINYPIMRIFLNFDIMDFLNVISMSFNEPSFEAVVGLDKKQHLIDILIEICLKKNQIDTSSYLNNRKAAHLFTFLARQIANINNNIQINNAIFTQMVEYLCNREETTRVEEREQTLLSLLNSLSIQILERFDLDRLLNLCKKAKFYRACEILYEFKSEYHEIIDCYLNDENSLERQCQIFNFIRNVQNILYEQQTESIRRKSTINRKNTIIEPRDVQLKKLYEKLYQPEIINRMLNLNPNETVHLLWIELNLDLKTLTQTIKNNPEILFKFLKSLLELVDLIKTDRKYINYLSQFGGEYCELYVDLICQFEPDNLVNILKTSLSEYSFRIDECIRICRERQNIDGLAYLLEKSGQIESAFSLHLEKMNSLIKELQKNLEILDDREVELLKHKIDALLIMIVKLCQTNSCALEDATKEKIWFSLFDEVMRPIQSLFIDPKIELFLDEDQKTVQRLNETKEFFKNLGSYIINSMVGYVNLTTIIDRMICNPLYGASNFGDIKHLMIKMLEMCSYEQTLLDKTDNLVSDDVYSKMCMYKKLSSRSFSALSNFCQSCSKPLDLDGENLDVSIFHCGHSFHLSCLDVSDLCPICNLRNQSVKSTKFKKKEKKYVPNIANDFLNEEIVIPGPGTSKSIEMNEANNEKSNDSHFLNLSEGQLNALKFIRTRNSSVFRVNKIHGEQNYGFNTTLERNSKLNLTPANLIKFI</sequence>
<dbReference type="SUPFAM" id="SSF57850">
    <property type="entry name" value="RING/U-box"/>
    <property type="match status" value="1"/>
</dbReference>
<dbReference type="GO" id="GO:0006623">
    <property type="term" value="P:protein targeting to vacuole"/>
    <property type="evidence" value="ECO:0007669"/>
    <property type="project" value="InterPro"/>
</dbReference>
<dbReference type="InterPro" id="IPR045111">
    <property type="entry name" value="Vps41/Vps8"/>
</dbReference>
<dbReference type="GO" id="GO:0008270">
    <property type="term" value="F:zinc ion binding"/>
    <property type="evidence" value="ECO:0007669"/>
    <property type="project" value="UniProtKB-KW"/>
</dbReference>
<evidence type="ECO:0000256" key="3">
    <source>
        <dbReference type="ARBA" id="ARBA00022833"/>
    </source>
</evidence>
<dbReference type="OrthoDB" id="289913at2759"/>
<keyword evidence="3" id="KW-0862">Zinc</keyword>
<reference evidence="7" key="1">
    <citation type="submission" date="2021-02" db="EMBL/GenBank/DDBJ databases">
        <authorList>
            <person name="Nowell W R."/>
        </authorList>
    </citation>
    <scope>NUCLEOTIDE SEQUENCE</scope>
    <source>
        <strain evidence="7">Ploen Becks lab</strain>
    </source>
</reference>
<evidence type="ECO:0000256" key="2">
    <source>
        <dbReference type="ARBA" id="ARBA00022771"/>
    </source>
</evidence>
<keyword evidence="2 4" id="KW-0863">Zinc-finger</keyword>
<comment type="caution">
    <text evidence="7">The sequence shown here is derived from an EMBL/GenBank/DDBJ whole genome shotgun (WGS) entry which is preliminary data.</text>
</comment>
<evidence type="ECO:0000313" key="8">
    <source>
        <dbReference type="Proteomes" id="UP000663879"/>
    </source>
</evidence>
<keyword evidence="8" id="KW-1185">Reference proteome</keyword>
<dbReference type="InterPro" id="IPR036322">
    <property type="entry name" value="WD40_repeat_dom_sf"/>
</dbReference>
<protein>
    <recommendedName>
        <fullName evidence="6">RING-type domain-containing protein</fullName>
    </recommendedName>
</protein>
<dbReference type="SUPFAM" id="SSF50978">
    <property type="entry name" value="WD40 repeat-like"/>
    <property type="match status" value="1"/>
</dbReference>
<feature type="coiled-coil region" evidence="5">
    <location>
        <begin position="1131"/>
        <end position="1158"/>
    </location>
</feature>
<accession>A0A813UAV7</accession>
<evidence type="ECO:0000256" key="5">
    <source>
        <dbReference type="SAM" id="Coils"/>
    </source>
</evidence>
<dbReference type="InterPro" id="IPR025941">
    <property type="entry name" value="Vps8_central_dom"/>
</dbReference>
<dbReference type="Pfam" id="PF12816">
    <property type="entry name" value="TPR_Vps8"/>
    <property type="match status" value="1"/>
</dbReference>
<dbReference type="GO" id="GO:0005770">
    <property type="term" value="C:late endosome"/>
    <property type="evidence" value="ECO:0007669"/>
    <property type="project" value="TreeGrafter"/>
</dbReference>
<dbReference type="Pfam" id="PF23410">
    <property type="entry name" value="Beta-prop_VPS8"/>
    <property type="match status" value="1"/>
</dbReference>
<dbReference type="GO" id="GO:0034058">
    <property type="term" value="P:endosomal vesicle fusion"/>
    <property type="evidence" value="ECO:0007669"/>
    <property type="project" value="TreeGrafter"/>
</dbReference>
<proteinExistence type="inferred from homology"/>
<organism evidence="7 8">
    <name type="scientific">Brachionus calyciflorus</name>
    <dbReference type="NCBI Taxonomy" id="104777"/>
    <lineage>
        <taxon>Eukaryota</taxon>
        <taxon>Metazoa</taxon>
        <taxon>Spiralia</taxon>
        <taxon>Gnathifera</taxon>
        <taxon>Rotifera</taxon>
        <taxon>Eurotatoria</taxon>
        <taxon>Monogononta</taxon>
        <taxon>Pseudotrocha</taxon>
        <taxon>Ploima</taxon>
        <taxon>Brachionidae</taxon>
        <taxon>Brachionus</taxon>
    </lineage>
</organism>
<comment type="similarity">
    <text evidence="1">Belongs to the VPS8 family.</text>
</comment>
<evidence type="ECO:0000313" key="7">
    <source>
        <dbReference type="EMBL" id="CAF0823316.1"/>
    </source>
</evidence>
<keyword evidence="5" id="KW-0175">Coiled coil</keyword>
<dbReference type="EMBL" id="CAJNOC010000977">
    <property type="protein sequence ID" value="CAF0823316.1"/>
    <property type="molecule type" value="Genomic_DNA"/>
</dbReference>
<evidence type="ECO:0000256" key="4">
    <source>
        <dbReference type="PROSITE-ProRule" id="PRU00175"/>
    </source>
</evidence>
<dbReference type="Proteomes" id="UP000663879">
    <property type="component" value="Unassembled WGS sequence"/>
</dbReference>
<dbReference type="InterPro" id="IPR001841">
    <property type="entry name" value="Znf_RING"/>
</dbReference>
<gene>
    <name evidence="7" type="ORF">OXX778_LOCUS7584</name>
</gene>
<dbReference type="SMART" id="SM00184">
    <property type="entry name" value="RING"/>
    <property type="match status" value="1"/>
</dbReference>
<dbReference type="InterPro" id="IPR015943">
    <property type="entry name" value="WD40/YVTN_repeat-like_dom_sf"/>
</dbReference>
<dbReference type="PANTHER" id="PTHR12616">
    <property type="entry name" value="VACUOLAR PROTEIN SORTING VPS41"/>
    <property type="match status" value="1"/>
</dbReference>
<keyword evidence="2 4" id="KW-0479">Metal-binding</keyword>
<name>A0A813UAV7_9BILA</name>
<feature type="domain" description="RING-type" evidence="6">
    <location>
        <begin position="1317"/>
        <end position="1357"/>
    </location>
</feature>
<dbReference type="PROSITE" id="PS50089">
    <property type="entry name" value="ZF_RING_2"/>
    <property type="match status" value="1"/>
</dbReference>
<dbReference type="PANTHER" id="PTHR12616:SF8">
    <property type="entry name" value="VACUOLAR PROTEIN SORTING-ASSOCIATED PROTEIN 8 HOMOLOG"/>
    <property type="match status" value="1"/>
</dbReference>